<dbReference type="PANTHER" id="PTHR21227:SF0">
    <property type="entry name" value="TRNA-SPLICING ENDONUCLEASE SUBUNIT SEN2"/>
    <property type="match status" value="1"/>
</dbReference>
<keyword evidence="7" id="KW-1185">Reference proteome</keyword>
<dbReference type="InterPro" id="IPR036167">
    <property type="entry name" value="tRNA_intron_Endo_cat-like_sf"/>
</dbReference>
<dbReference type="Gene3D" id="3.40.1350.10">
    <property type="match status" value="1"/>
</dbReference>
<dbReference type="EC" id="4.6.1.16" evidence="2"/>
<name>A0ABD3F287_9STRA</name>
<dbReference type="Pfam" id="PF01974">
    <property type="entry name" value="tRNA_int_endo"/>
    <property type="match status" value="1"/>
</dbReference>
<comment type="similarity">
    <text evidence="1">Belongs to the tRNA-intron endonuclease family.</text>
</comment>
<accession>A0ABD3F287</accession>
<reference evidence="6 7" key="1">
    <citation type="submission" date="2024-09" db="EMBL/GenBank/DDBJ databases">
        <title>Genome sequencing and assembly of Phytophthora oleae, isolate VK10A, causative agent of rot of olive drupes.</title>
        <authorList>
            <person name="Conti Taguali S."/>
            <person name="Riolo M."/>
            <person name="La Spada F."/>
            <person name="Cacciola S.O."/>
            <person name="Dionisio G."/>
        </authorList>
    </citation>
    <scope>NUCLEOTIDE SEQUENCE [LARGE SCALE GENOMIC DNA]</scope>
    <source>
        <strain evidence="6 7">VK10A</strain>
    </source>
</reference>
<feature type="compositionally biased region" description="Basic residues" evidence="4">
    <location>
        <begin position="236"/>
        <end position="245"/>
    </location>
</feature>
<dbReference type="SUPFAM" id="SSF53032">
    <property type="entry name" value="tRNA-intron endonuclease catalytic domain-like"/>
    <property type="match status" value="1"/>
</dbReference>
<dbReference type="InterPro" id="IPR006677">
    <property type="entry name" value="tRNA_intron_Endonuc_cat-like"/>
</dbReference>
<evidence type="ECO:0000256" key="3">
    <source>
        <dbReference type="ARBA" id="ARBA00034031"/>
    </source>
</evidence>
<protein>
    <recommendedName>
        <fullName evidence="2">tRNA-intron lyase</fullName>
        <ecNumber evidence="2">4.6.1.16</ecNumber>
    </recommendedName>
</protein>
<dbReference type="AlphaFoldDB" id="A0ABD3F287"/>
<dbReference type="GO" id="GO:0005634">
    <property type="term" value="C:nucleus"/>
    <property type="evidence" value="ECO:0007669"/>
    <property type="project" value="UniProtKB-ARBA"/>
</dbReference>
<evidence type="ECO:0000259" key="5">
    <source>
        <dbReference type="Pfam" id="PF01974"/>
    </source>
</evidence>
<dbReference type="CDD" id="cd22363">
    <property type="entry name" value="tRNA-intron_lyase_C"/>
    <property type="match status" value="1"/>
</dbReference>
<comment type="catalytic activity">
    <reaction evidence="3">
        <text>pretRNA = a 3'-half-tRNA molecule with a 5'-OH end + a 5'-half-tRNA molecule with a 2',3'-cyclic phosphate end + an intron with a 2',3'-cyclic phosphate and a 5'-hydroxyl terminus.</text>
        <dbReference type="EC" id="4.6.1.16"/>
    </reaction>
</comment>
<organism evidence="6 7">
    <name type="scientific">Phytophthora oleae</name>
    <dbReference type="NCBI Taxonomy" id="2107226"/>
    <lineage>
        <taxon>Eukaryota</taxon>
        <taxon>Sar</taxon>
        <taxon>Stramenopiles</taxon>
        <taxon>Oomycota</taxon>
        <taxon>Peronosporomycetes</taxon>
        <taxon>Peronosporales</taxon>
        <taxon>Peronosporaceae</taxon>
        <taxon>Phytophthora</taxon>
    </lineage>
</organism>
<evidence type="ECO:0000256" key="4">
    <source>
        <dbReference type="SAM" id="MobiDB-lite"/>
    </source>
</evidence>
<dbReference type="InterPro" id="IPR006676">
    <property type="entry name" value="tRNA_splic"/>
</dbReference>
<proteinExistence type="inferred from homology"/>
<comment type="caution">
    <text evidence="6">The sequence shown here is derived from an EMBL/GenBank/DDBJ whole genome shotgun (WGS) entry which is preliminary data.</text>
</comment>
<feature type="domain" description="tRNA intron endonuclease catalytic" evidence="5">
    <location>
        <begin position="101"/>
        <end position="182"/>
    </location>
</feature>
<evidence type="ECO:0000313" key="7">
    <source>
        <dbReference type="Proteomes" id="UP001632037"/>
    </source>
</evidence>
<evidence type="ECO:0000256" key="2">
    <source>
        <dbReference type="ARBA" id="ARBA00012573"/>
    </source>
</evidence>
<feature type="region of interest" description="Disordered" evidence="4">
    <location>
        <begin position="236"/>
        <end position="260"/>
    </location>
</feature>
<dbReference type="InterPro" id="IPR011856">
    <property type="entry name" value="tRNA_endonuc-like_dom_sf"/>
</dbReference>
<gene>
    <name evidence="6" type="ORF">V7S43_015017</name>
</gene>
<dbReference type="GO" id="GO:0000213">
    <property type="term" value="F:tRNA-intron lyase activity"/>
    <property type="evidence" value="ECO:0007669"/>
    <property type="project" value="UniProtKB-EC"/>
</dbReference>
<dbReference type="Proteomes" id="UP001632037">
    <property type="component" value="Unassembled WGS sequence"/>
</dbReference>
<dbReference type="PANTHER" id="PTHR21227">
    <property type="entry name" value="TRNA-SPLICING ENDONUCLEASE SUBUNIT SEN2"/>
    <property type="match status" value="1"/>
</dbReference>
<dbReference type="EMBL" id="JBIMZQ010000043">
    <property type="protein sequence ID" value="KAL3660097.1"/>
    <property type="molecule type" value="Genomic_DNA"/>
</dbReference>
<dbReference type="NCBIfam" id="TIGR00324">
    <property type="entry name" value="endA"/>
    <property type="match status" value="1"/>
</dbReference>
<evidence type="ECO:0000313" key="6">
    <source>
        <dbReference type="EMBL" id="KAL3660097.1"/>
    </source>
</evidence>
<sequence length="260" mass="29335">MVTWRLLLHGLEVEVTFEEEDAATWQDFQTKGYGVAALEKLLEPLETSGNGTEMAVNTSETKRRRHLSLPEIYYLVVNGILPIDKPLSDLWELLKCSSPTFEHHFVVYQHFRRLGWTPKPGLNYGAHYVLYQGSAAEFHSEYVVYVQSEEVSSWNTIQSLTRIAADVKKTVLLCTVTAASTIRTTSDPVDLTFGVYVFHDVQYTVEAIAIRFWDAPVADDPQSCTFQPQPVLPKKIKKKRAKLPKHQLEGDDSTGSGNST</sequence>
<evidence type="ECO:0000256" key="1">
    <source>
        <dbReference type="ARBA" id="ARBA00008078"/>
    </source>
</evidence>